<name>A0A1H1UTK4_BRESA</name>
<feature type="signal peptide" evidence="1">
    <location>
        <begin position="1"/>
        <end position="35"/>
    </location>
</feature>
<evidence type="ECO:0000313" key="2">
    <source>
        <dbReference type="EMBL" id="SDS75785.1"/>
    </source>
</evidence>
<evidence type="ECO:0008006" key="4">
    <source>
        <dbReference type="Google" id="ProtNLM"/>
    </source>
</evidence>
<dbReference type="OrthoDB" id="9923103at2"/>
<dbReference type="STRING" id="629680.SAMN04489751_2786"/>
<reference evidence="2" key="1">
    <citation type="submission" date="2016-10" db="EMBL/GenBank/DDBJ databases">
        <authorList>
            <person name="Varghese N."/>
            <person name="Submissions S."/>
        </authorList>
    </citation>
    <scope>NUCLEOTIDE SEQUENCE [LARGE SCALE GENOMIC DNA]</scope>
    <source>
        <strain evidence="2">DSM 22082</strain>
    </source>
</reference>
<gene>
    <name evidence="2" type="ORF">SAMN04489751_2786</name>
</gene>
<keyword evidence="1" id="KW-0732">Signal</keyword>
<sequence length="74" mass="7360">MLSLKRTGLRTIGGATIAALAVMVGVFAAPGAASAAEGPQAHDAEPSSSLVEGPLIDLGDLMNLIGSINIGQFQ</sequence>
<dbReference type="RefSeq" id="WP_092106426.1">
    <property type="nucleotide sequence ID" value="NZ_JAKDJU010000258.1"/>
</dbReference>
<evidence type="ECO:0000313" key="3">
    <source>
        <dbReference type="Proteomes" id="UP000199700"/>
    </source>
</evidence>
<evidence type="ECO:0000256" key="1">
    <source>
        <dbReference type="SAM" id="SignalP"/>
    </source>
</evidence>
<organism evidence="2 3">
    <name type="scientific">Brevibacterium sandarakinum</name>
    <dbReference type="NCBI Taxonomy" id="629680"/>
    <lineage>
        <taxon>Bacteria</taxon>
        <taxon>Bacillati</taxon>
        <taxon>Actinomycetota</taxon>
        <taxon>Actinomycetes</taxon>
        <taxon>Micrococcales</taxon>
        <taxon>Brevibacteriaceae</taxon>
        <taxon>Brevibacterium</taxon>
    </lineage>
</organism>
<keyword evidence="3" id="KW-1185">Reference proteome</keyword>
<accession>A0A1H1UTK4</accession>
<feature type="chain" id="PRO_5009262641" description="Secreted protein" evidence="1">
    <location>
        <begin position="36"/>
        <end position="74"/>
    </location>
</feature>
<dbReference type="EMBL" id="LT629739">
    <property type="protein sequence ID" value="SDS75785.1"/>
    <property type="molecule type" value="Genomic_DNA"/>
</dbReference>
<protein>
    <recommendedName>
        <fullName evidence="4">Secreted protein</fullName>
    </recommendedName>
</protein>
<proteinExistence type="predicted"/>
<dbReference type="AlphaFoldDB" id="A0A1H1UTK4"/>
<dbReference type="Proteomes" id="UP000199700">
    <property type="component" value="Chromosome"/>
</dbReference>